<evidence type="ECO:0000256" key="1">
    <source>
        <dbReference type="SAM" id="MobiDB-lite"/>
    </source>
</evidence>
<evidence type="ECO:0000313" key="3">
    <source>
        <dbReference type="EMBL" id="CAL4803166.1"/>
    </source>
</evidence>
<feature type="compositionally biased region" description="Basic and acidic residues" evidence="1">
    <location>
        <begin position="397"/>
        <end position="409"/>
    </location>
</feature>
<feature type="region of interest" description="Disordered" evidence="1">
    <location>
        <begin position="744"/>
        <end position="838"/>
    </location>
</feature>
<dbReference type="EMBL" id="CAMXCT010006555">
    <property type="protein sequence ID" value="CAI4015854.1"/>
    <property type="molecule type" value="Genomic_DNA"/>
</dbReference>
<name>A0A9P1GLH6_9DINO</name>
<feature type="non-terminal residue" evidence="2">
    <location>
        <position position="1"/>
    </location>
</feature>
<reference evidence="2" key="1">
    <citation type="submission" date="2022-10" db="EMBL/GenBank/DDBJ databases">
        <authorList>
            <person name="Chen Y."/>
            <person name="Dougan E. K."/>
            <person name="Chan C."/>
            <person name="Rhodes N."/>
            <person name="Thang M."/>
        </authorList>
    </citation>
    <scope>NUCLEOTIDE SEQUENCE</scope>
</reference>
<feature type="region of interest" description="Disordered" evidence="1">
    <location>
        <begin position="126"/>
        <end position="456"/>
    </location>
</feature>
<feature type="region of interest" description="Disordered" evidence="1">
    <location>
        <begin position="963"/>
        <end position="997"/>
    </location>
</feature>
<comment type="caution">
    <text evidence="2">The sequence shown here is derived from an EMBL/GenBank/DDBJ whole genome shotgun (WGS) entry which is preliminary data.</text>
</comment>
<sequence length="2282" mass="254896">DCPKQKCSAPRQQWAIMGPGKPNLRWWHAEQHAAEALEWAKNWQGDVGKVDIRWYQHHGSREVRRFVCLWANLGSGNEHLDPRGSYQKLQRTLRNSDRKKYKVPEPDLDTEIITETKDVPKQIANAENTGQSEAPLADLDKGKGSEVTEDQLAPLADLDKGKGSEVTEDQLAPQADLDKGKDSEVTEDQLAPLADLDKGKGSEVTEDQLAPQADLDKGKDSEVTEDQLAPQADLDKGKDSEVTEDQLAPQADLDKGKDEVVLSVGKETPVVNQPANFAEEVVGNQNSTASEASMAADQVDHPEQHPPTSGAEKDKAAKTQRRRSLPASFHQSRVQSEPPLPPPAETPPESPTSSRHATAEESEGLQKIKQQKNIKRELPEVPQVSQKAEPRTPPGRVKRDPEESLKRDAQSPVQSMNLKKPKMEKDNEQNRSPPPGGRDSGLRAFQGPETPPKPCRVHKRDVIWKELEEHITRGEYMFLAHDAGEPGKRKMEQIVAYAQMVKKNGFYLEVIDAQAFVLQIGGTLAFGLEDQMGRIKVLPAQQQWATLLDHQNDIPDIDPKNPNTWLLISCNAMYDPKGPANHWIPGFFKDQLHPDVYYQLTLEALSSLNDKGQKKRAQLKTLQASLDRVSSQARQDPEGQAILQSKISELEDEHAKLKNYTNLVRKCSNQGIAICEVPADGDCMAWSLRTLYLGYQNVGRFDTAEAKNEVSLIRRMMGSAWEMVSGELWWQTLFDAFCADRLRQNEPAPETPKKQKKGDSLGNEDRELATPPRPDPPGAPGKRKGEPDTTGVETPPRPDAQATSLIEATGKPEGPKRAEGSIPPNNDGTQKEGDVSVLKDANVEDIDDAMLKDYVRDRKRKVHERSCKKRIPTQREVDDRRLNAWLAQKGLTYQTFTTFHRQQAILRKAAACFTGGRKSFKLLLLGEKKQDEKDEKKCDVCKLIRQKWKIPEDEVEVRAAVAAEAAKDTEKEKQDSKETAGHPEDKEPGEEEENESTEYQRCVKLVQSYAPVIELIETPAGGLMYRCRICITKTQPQGKTNKLPVIKLKSVKTLIDQHVLAPTHTSNVEKLQNVGRSGPATSKECPGYCVNHHPENKLYLYMKELKLWLSYNNMDCDMTQHKYWHIYAGDLLWIRHKDCHTKFLVDKEEKRQCCQACESLTDRKSVQKTLVRFLMKFYAAMLLQKRLFCNESEVASFMKDLEDGTFASNNAVAWKQIHSLKNVNLQAFVRRSWSHIPDVQKTSNIKVFLGTVVDPCLKVHVNTVGSNLTALSSKFVELAEVNAKIAQAAVTGRLDRNPFAQGLLVQLLIRLEKEERGVNISHGRHRAASETEIHLMENAALNLAILGGNKALCEELGQKKRKPKISMEDLPELGLPNPTLALMYEDQLENNFMLVDQLFPRKETSRSRRLIMGMDGTYLLKSACQFKIKDTVGLVGGAWSPVDDSQAFVDLTVNVKSLEKAPTMLEFVLWDPCGWTKNTYSVASMPMALSAPKLTQKETQEILVVISKIMTSGAWLVKGITYDGHHAHHYLKECHASKNGAGQLVSPLRTIMFGQYFTDSSGARKWGLPPAVFRRSEPMSDAMNAALWNPYYVISSTEVAGKLASVSWSCQGFLILNLCIALCTAPSNHATMPLEMRAENCLCGLMLIEVFQMLSNQESTRRGLPRGSLFLAAETVRNLQHAAMGVISVTVSKSTEGSPWERGGQRLSELAIEQHFGRLRTQSPSAQLTAKAYWTACARDMLRSARQPKPAGHSRPPPENMEPLTADEFYVASERAYRSALRFAAYCAGSTIESLEQTYLEWCNQKGFDKEGPLLGDEHDMDLDGPVESGNSASTFLDEICTDAAMEGDLPEELPTSEVQEDFELKNVPDSELLKDLFSAKPASDDREPEVPQESPSKGSCSGGLGKTLHHSLWCLGQHATNAEIFDSVWFNCHKLKEMRDEEETTVFRQRTGRLQKWRDLAEEAAREKSTNTVLPDGLQSGDIVIALLPGGMKSSARKSVVGIVMSVWVSVRKPRLATSSAPMNHCVAVRIVVMDGVGSAFNCNSRSPAWVIQPESIVSVLAWDSVQNETEECKVKLTQESVDMLEKIKQNCVEDWWPLPSEGTDAPAQKPRQVGLFLRGQIRRRRAVGKASAKAKAKAKAVKAASANTGKKKVRGKKLKKAKAEVEIESDPKNFRRNGVGVQLVEQQMQKAKHLDDVKFKNNTIFSESSEECRLKITICQGKKWVDVCKAAHPYFKALYATATPKRWSELVSKQFSAVIEGLESETPDRKKWMQLIRDIC</sequence>
<feature type="non-terminal residue" evidence="2">
    <location>
        <position position="2282"/>
    </location>
</feature>
<keyword evidence="4" id="KW-1185">Reference proteome</keyword>
<feature type="region of interest" description="Disordered" evidence="1">
    <location>
        <begin position="1745"/>
        <end position="1764"/>
    </location>
</feature>
<feature type="compositionally biased region" description="Basic and acidic residues" evidence="1">
    <location>
        <begin position="965"/>
        <end position="986"/>
    </location>
</feature>
<reference evidence="3 4" key="2">
    <citation type="submission" date="2024-05" db="EMBL/GenBank/DDBJ databases">
        <authorList>
            <person name="Chen Y."/>
            <person name="Shah S."/>
            <person name="Dougan E. K."/>
            <person name="Thang M."/>
            <person name="Chan C."/>
        </authorList>
    </citation>
    <scope>NUCLEOTIDE SEQUENCE [LARGE SCALE GENOMIC DNA]</scope>
</reference>
<dbReference type="EMBL" id="CAMXCT030006555">
    <property type="protein sequence ID" value="CAL4803166.1"/>
    <property type="molecule type" value="Genomic_DNA"/>
</dbReference>
<feature type="compositionally biased region" description="Pro residues" evidence="1">
    <location>
        <begin position="338"/>
        <end position="350"/>
    </location>
</feature>
<dbReference type="OrthoDB" id="10692978at2759"/>
<protein>
    <submittedName>
        <fullName evidence="2">Uncharacterized protein</fullName>
    </submittedName>
</protein>
<evidence type="ECO:0000313" key="4">
    <source>
        <dbReference type="Proteomes" id="UP001152797"/>
    </source>
</evidence>
<organism evidence="2">
    <name type="scientific">Cladocopium goreaui</name>
    <dbReference type="NCBI Taxonomy" id="2562237"/>
    <lineage>
        <taxon>Eukaryota</taxon>
        <taxon>Sar</taxon>
        <taxon>Alveolata</taxon>
        <taxon>Dinophyceae</taxon>
        <taxon>Suessiales</taxon>
        <taxon>Symbiodiniaceae</taxon>
        <taxon>Cladocopium</taxon>
    </lineage>
</organism>
<feature type="region of interest" description="Disordered" evidence="1">
    <location>
        <begin position="1881"/>
        <end position="1903"/>
    </location>
</feature>
<feature type="compositionally biased region" description="Basic and acidic residues" evidence="1">
    <location>
        <begin position="94"/>
        <end position="105"/>
    </location>
</feature>
<dbReference type="EMBL" id="CAMXCT020006555">
    <property type="protein sequence ID" value="CAL1169229.1"/>
    <property type="molecule type" value="Genomic_DNA"/>
</dbReference>
<dbReference type="Proteomes" id="UP001152797">
    <property type="component" value="Unassembled WGS sequence"/>
</dbReference>
<feature type="region of interest" description="Disordered" evidence="1">
    <location>
        <begin position="79"/>
        <end position="109"/>
    </location>
</feature>
<feature type="compositionally biased region" description="Basic and acidic residues" evidence="1">
    <location>
        <begin position="751"/>
        <end position="768"/>
    </location>
</feature>
<evidence type="ECO:0000313" key="2">
    <source>
        <dbReference type="EMBL" id="CAI4015854.1"/>
    </source>
</evidence>
<accession>A0A9P1GLH6</accession>
<proteinExistence type="predicted"/>
<feature type="compositionally biased region" description="Acidic residues" evidence="1">
    <location>
        <begin position="987"/>
        <end position="996"/>
    </location>
</feature>
<gene>
    <name evidence="2" type="ORF">C1SCF055_LOCUS40657</name>
</gene>